<dbReference type="EMBL" id="FOEE01000009">
    <property type="protein sequence ID" value="SEP07480.1"/>
    <property type="molecule type" value="Genomic_DNA"/>
</dbReference>
<dbReference type="OrthoDB" id="9845911at2"/>
<proteinExistence type="predicted"/>
<reference evidence="2" key="1">
    <citation type="submission" date="2016-10" db="EMBL/GenBank/DDBJ databases">
        <authorList>
            <person name="Varghese N."/>
            <person name="Submissions S."/>
        </authorList>
    </citation>
    <scope>NUCLEOTIDE SEQUENCE [LARGE SCALE GENOMIC DNA]</scope>
    <source>
        <strain evidence="2">DSM 45413</strain>
    </source>
</reference>
<dbReference type="PROSITE" id="PS51257">
    <property type="entry name" value="PROKAR_LIPOPROTEIN"/>
    <property type="match status" value="1"/>
</dbReference>
<evidence type="ECO:0000313" key="1">
    <source>
        <dbReference type="EMBL" id="SEP07480.1"/>
    </source>
</evidence>
<keyword evidence="2" id="KW-1185">Reference proteome</keyword>
<name>A0A1H8UW89_9ACTN</name>
<dbReference type="STRING" id="673521.SAMN05660991_03154"/>
<evidence type="ECO:0000313" key="2">
    <source>
        <dbReference type="Proteomes" id="UP000198960"/>
    </source>
</evidence>
<protein>
    <submittedName>
        <fullName evidence="1">Uncharacterized protein</fullName>
    </submittedName>
</protein>
<dbReference type="Proteomes" id="UP000198960">
    <property type="component" value="Unassembled WGS sequence"/>
</dbReference>
<organism evidence="1 2">
    <name type="scientific">Trujillonella endophytica</name>
    <dbReference type="NCBI Taxonomy" id="673521"/>
    <lineage>
        <taxon>Bacteria</taxon>
        <taxon>Bacillati</taxon>
        <taxon>Actinomycetota</taxon>
        <taxon>Actinomycetes</taxon>
        <taxon>Geodermatophilales</taxon>
        <taxon>Geodermatophilaceae</taxon>
        <taxon>Trujillonella</taxon>
    </lineage>
</organism>
<gene>
    <name evidence="1" type="ORF">SAMN05660991_03154</name>
</gene>
<dbReference type="AlphaFoldDB" id="A0A1H8UW89"/>
<dbReference type="RefSeq" id="WP_091945309.1">
    <property type="nucleotide sequence ID" value="NZ_FOEE01000009.1"/>
</dbReference>
<accession>A0A1H8UW89</accession>
<sequence length="182" mass="18016">MPAHRLPPSSPVVLTCLAVALLTGCSTTEVSGAASPAGGTSAGPAGDGVELVRGAACGEVTFWAASESGEVVVTVTVDVADRPAGEPSEFGYELPDPAVLVTVHSGPGDLSENFCTDVLLGPEPTLRQDVVAGTVALTVDPPGEDCGDSDGRLRVEGLVAEDGTTFAPIDVSSGLVGCNVGG</sequence>